<dbReference type="AlphaFoldDB" id="A0A1I0CUS3"/>
<evidence type="ECO:0000313" key="5">
    <source>
        <dbReference type="Proteomes" id="UP000199568"/>
    </source>
</evidence>
<feature type="domain" description="SLH" evidence="3">
    <location>
        <begin position="51"/>
        <end position="113"/>
    </location>
</feature>
<evidence type="ECO:0000256" key="2">
    <source>
        <dbReference type="SAM" id="SignalP"/>
    </source>
</evidence>
<name>A0A1I0CUS3_9FIRM</name>
<dbReference type="Pfam" id="PF00395">
    <property type="entry name" value="SLH"/>
    <property type="match status" value="2"/>
</dbReference>
<proteinExistence type="predicted"/>
<dbReference type="Gene3D" id="2.50.20.20">
    <property type="match status" value="1"/>
</dbReference>
<dbReference type="RefSeq" id="WP_170834749.1">
    <property type="nucleotide sequence ID" value="NZ_FOHU01000006.1"/>
</dbReference>
<organism evidence="4 5">
    <name type="scientific">Natronincola peptidivorans</name>
    <dbReference type="NCBI Taxonomy" id="426128"/>
    <lineage>
        <taxon>Bacteria</taxon>
        <taxon>Bacillati</taxon>
        <taxon>Bacillota</taxon>
        <taxon>Clostridia</taxon>
        <taxon>Peptostreptococcales</taxon>
        <taxon>Natronincolaceae</taxon>
        <taxon>Natronincola</taxon>
    </lineage>
</organism>
<evidence type="ECO:0000259" key="3">
    <source>
        <dbReference type="PROSITE" id="PS51272"/>
    </source>
</evidence>
<evidence type="ECO:0000313" key="4">
    <source>
        <dbReference type="EMBL" id="SET23296.1"/>
    </source>
</evidence>
<protein>
    <submittedName>
        <fullName evidence="4">S-layer homology domain-containing protein</fullName>
    </submittedName>
</protein>
<feature type="signal peptide" evidence="2">
    <location>
        <begin position="1"/>
        <end position="24"/>
    </location>
</feature>
<gene>
    <name evidence="4" type="ORF">SAMN05660297_01767</name>
</gene>
<evidence type="ECO:0000256" key="1">
    <source>
        <dbReference type="ARBA" id="ARBA00022737"/>
    </source>
</evidence>
<keyword evidence="2" id="KW-0732">Signal</keyword>
<keyword evidence="5" id="KW-1185">Reference proteome</keyword>
<dbReference type="Proteomes" id="UP000199568">
    <property type="component" value="Unassembled WGS sequence"/>
</dbReference>
<feature type="domain" description="SLH" evidence="3">
    <location>
        <begin position="120"/>
        <end position="182"/>
    </location>
</feature>
<keyword evidence="1" id="KW-0677">Repeat</keyword>
<sequence>MRKTKKPMILSILLIFSMTMTAFADTHGKPVNRVEFIKALLDLRNINIEATNTSSFKDVTNPEEIPYVEAAVKQRIASGYRNSFYPADTVTKEQAVTMVLKSFGELDMTKKVPAHKAVEYTDFQDRDAISSWAKAYIAYGAKEGIIDGDKEIFNPQGPVTIKDLEDMMLKATEVFTREGLTAGDMLEKTEDKLAALKALKYNLKMTMESHVIDKSQENYEVFMTMEMLQEASMDQEKDKNHVISTTKVKTEGEEIEAVTEMVIGNHEMYVKLPETNKWMKQDINPMMKEIEVLMGTSIEGGTGISKQQIQLFGMTAAYLPEEKIDGEDYYVILFTVDKESVKAAMDEIIKKILPLTLQMKETQEITQQEEAEKRQQIEEMLKSLLSGMDLEVEYKYYINKATKELEKIEVDQTIHRVSGIVENHTTSVGTFTYFDFNEPLTLPNIKEKDVLKEFQLH</sequence>
<dbReference type="STRING" id="426128.SAMN05660297_01767"/>
<accession>A0A1I0CUS3</accession>
<reference evidence="4 5" key="1">
    <citation type="submission" date="2016-10" db="EMBL/GenBank/DDBJ databases">
        <authorList>
            <person name="de Groot N.N."/>
        </authorList>
    </citation>
    <scope>NUCLEOTIDE SEQUENCE [LARGE SCALE GENOMIC DNA]</scope>
    <source>
        <strain evidence="4 5">DSM 18979</strain>
    </source>
</reference>
<feature type="chain" id="PRO_5011795315" evidence="2">
    <location>
        <begin position="25"/>
        <end position="457"/>
    </location>
</feature>
<dbReference type="PROSITE" id="PS51272">
    <property type="entry name" value="SLH"/>
    <property type="match status" value="2"/>
</dbReference>
<dbReference type="EMBL" id="FOHU01000006">
    <property type="protein sequence ID" value="SET23296.1"/>
    <property type="molecule type" value="Genomic_DNA"/>
</dbReference>
<dbReference type="InterPro" id="IPR001119">
    <property type="entry name" value="SLH_dom"/>
</dbReference>